<dbReference type="OrthoDB" id="25333at2157"/>
<evidence type="ECO:0000256" key="4">
    <source>
        <dbReference type="ARBA" id="ARBA00022833"/>
    </source>
</evidence>
<dbReference type="Proteomes" id="UP000001137">
    <property type="component" value="Chromosome"/>
</dbReference>
<evidence type="ECO:0000256" key="5">
    <source>
        <dbReference type="ARBA" id="ARBA00023049"/>
    </source>
</evidence>
<dbReference type="PANTHER" id="PTHR43690:SF17">
    <property type="entry name" value="PROTEIN YHJJ"/>
    <property type="match status" value="1"/>
</dbReference>
<sequence length="415" mass="46669">MSVFNVRLSNGLRVVGSHIPNSEVEAVYMFYNVGAKNERDGIYGGSHLVEHVLFRSIKGLDKSIDELVEGVGGYFNGFTSYDTTAYVEVLPVDKAELGFMIEAKRMRDALFLENEFELERNIVLSEFDMNENDEESRMMLVAGRKMWDSHPYRHMVIGVRRDLETVKRDELYNYYRQYYNPSNATLVAVGGLSKSSVEKLAESYFSSIEPGEIRGDVEPWDEQFNGIIKVTMKGSTLVPRLLALFKSPGLHNAQGFSRQLFVDFILIGDRRLAYGLTAGEPVSIPRFARLYRLVEEGVASGVYASYELTYMNGPYGIVLRGVKDPDKAYSRLIEVISEKPSVDEVNSAIARIKARLINTVDSPSKLGQLYGVGELFANDPEYLVKLMNNTQGLGAEDYVNHVEELIKSAVVVYYG</sequence>
<dbReference type="EMBL" id="CP000852">
    <property type="protein sequence ID" value="ABW02494.1"/>
    <property type="molecule type" value="Genomic_DNA"/>
</dbReference>
<reference evidence="8 9" key="1">
    <citation type="submission" date="2007-10" db="EMBL/GenBank/DDBJ databases">
        <title>Complete sequence of Caldivirga maquilingensis IC-167.</title>
        <authorList>
            <consortium name="US DOE Joint Genome Institute"/>
            <person name="Copeland A."/>
            <person name="Lucas S."/>
            <person name="Lapidus A."/>
            <person name="Barry K."/>
            <person name="Glavina del Rio T."/>
            <person name="Dalin E."/>
            <person name="Tice H."/>
            <person name="Pitluck S."/>
            <person name="Saunders E."/>
            <person name="Brettin T."/>
            <person name="Bruce D."/>
            <person name="Detter J.C."/>
            <person name="Han C."/>
            <person name="Schmutz J."/>
            <person name="Larimer F."/>
            <person name="Land M."/>
            <person name="Hauser L."/>
            <person name="Kyrpides N."/>
            <person name="Ivanova N."/>
            <person name="Biddle J.F."/>
            <person name="Zhang Z."/>
            <person name="Fitz-Gibbon S.T."/>
            <person name="Lowe T.M."/>
            <person name="Saltikov C."/>
            <person name="House C.H."/>
            <person name="Richardson P."/>
        </authorList>
    </citation>
    <scope>NUCLEOTIDE SEQUENCE [LARGE SCALE GENOMIC DNA]</scope>
    <source>
        <strain evidence="9">ATCC 700844 / DSM 13496 / JCM 10307 / IC-167</strain>
    </source>
</reference>
<dbReference type="eggNOG" id="arCOG04065">
    <property type="taxonomic scope" value="Archaea"/>
</dbReference>
<name>A8MAB7_CALMQ</name>
<dbReference type="HOGENOM" id="CLU_009902_1_1_2"/>
<dbReference type="KEGG" id="cma:Cmaq_1671"/>
<evidence type="ECO:0000256" key="3">
    <source>
        <dbReference type="ARBA" id="ARBA00022801"/>
    </source>
</evidence>
<dbReference type="STRING" id="397948.Cmaq_1671"/>
<organism evidence="8 9">
    <name type="scientific">Caldivirga maquilingensis (strain ATCC 700844 / DSM 13496 / JCM 10307 / IC-167)</name>
    <dbReference type="NCBI Taxonomy" id="397948"/>
    <lineage>
        <taxon>Archaea</taxon>
        <taxon>Thermoproteota</taxon>
        <taxon>Thermoprotei</taxon>
        <taxon>Thermoproteales</taxon>
        <taxon>Thermoproteaceae</taxon>
        <taxon>Caldivirga</taxon>
    </lineage>
</organism>
<dbReference type="PANTHER" id="PTHR43690">
    <property type="entry name" value="NARDILYSIN"/>
    <property type="match status" value="1"/>
</dbReference>
<feature type="domain" description="Peptidase M16 N-terminal" evidence="6">
    <location>
        <begin position="13"/>
        <end position="137"/>
    </location>
</feature>
<proteinExistence type="inferred from homology"/>
<evidence type="ECO:0000313" key="8">
    <source>
        <dbReference type="EMBL" id="ABW02494.1"/>
    </source>
</evidence>
<keyword evidence="4" id="KW-0862">Zinc</keyword>
<keyword evidence="5" id="KW-0482">Metalloprotease</keyword>
<dbReference type="GO" id="GO:0008237">
    <property type="term" value="F:metallopeptidase activity"/>
    <property type="evidence" value="ECO:0007669"/>
    <property type="project" value="UniProtKB-KW"/>
</dbReference>
<evidence type="ECO:0000256" key="1">
    <source>
        <dbReference type="ARBA" id="ARBA00007261"/>
    </source>
</evidence>
<dbReference type="InterPro" id="IPR011249">
    <property type="entry name" value="Metalloenz_LuxS/M16"/>
</dbReference>
<dbReference type="InterPro" id="IPR011765">
    <property type="entry name" value="Pept_M16_N"/>
</dbReference>
<dbReference type="GO" id="GO:0046872">
    <property type="term" value="F:metal ion binding"/>
    <property type="evidence" value="ECO:0007669"/>
    <property type="project" value="InterPro"/>
</dbReference>
<comment type="similarity">
    <text evidence="1">Belongs to the peptidase M16 family.</text>
</comment>
<evidence type="ECO:0000256" key="2">
    <source>
        <dbReference type="ARBA" id="ARBA00022670"/>
    </source>
</evidence>
<accession>A8MAB7</accession>
<dbReference type="Pfam" id="PF00675">
    <property type="entry name" value="Peptidase_M16"/>
    <property type="match status" value="1"/>
</dbReference>
<keyword evidence="9" id="KW-1185">Reference proteome</keyword>
<keyword evidence="3" id="KW-0378">Hydrolase</keyword>
<keyword evidence="2" id="KW-0645">Protease</keyword>
<protein>
    <submittedName>
        <fullName evidence="8">Peptidase M16 domain protein</fullName>
    </submittedName>
</protein>
<dbReference type="InterPro" id="IPR007863">
    <property type="entry name" value="Peptidase_M16_C"/>
</dbReference>
<dbReference type="GeneID" id="5708521"/>
<dbReference type="AlphaFoldDB" id="A8MAB7"/>
<gene>
    <name evidence="8" type="ordered locus">Cmaq_1671</name>
</gene>
<dbReference type="GO" id="GO:0006508">
    <property type="term" value="P:proteolysis"/>
    <property type="evidence" value="ECO:0007669"/>
    <property type="project" value="UniProtKB-KW"/>
</dbReference>
<evidence type="ECO:0000313" key="9">
    <source>
        <dbReference type="Proteomes" id="UP000001137"/>
    </source>
</evidence>
<dbReference type="RefSeq" id="WP_012186713.1">
    <property type="nucleotide sequence ID" value="NC_009954.1"/>
</dbReference>
<feature type="domain" description="Peptidase M16 C-terminal" evidence="7">
    <location>
        <begin position="166"/>
        <end position="336"/>
    </location>
</feature>
<dbReference type="SUPFAM" id="SSF63411">
    <property type="entry name" value="LuxS/MPP-like metallohydrolase"/>
    <property type="match status" value="2"/>
</dbReference>
<evidence type="ECO:0000259" key="7">
    <source>
        <dbReference type="Pfam" id="PF05193"/>
    </source>
</evidence>
<dbReference type="Pfam" id="PF05193">
    <property type="entry name" value="Peptidase_M16_C"/>
    <property type="match status" value="1"/>
</dbReference>
<dbReference type="InterPro" id="IPR050626">
    <property type="entry name" value="Peptidase_M16"/>
</dbReference>
<evidence type="ECO:0000259" key="6">
    <source>
        <dbReference type="Pfam" id="PF00675"/>
    </source>
</evidence>
<dbReference type="Gene3D" id="3.30.830.10">
    <property type="entry name" value="Metalloenzyme, LuxS/M16 peptidase-like"/>
    <property type="match status" value="2"/>
</dbReference>